<dbReference type="Proteomes" id="UP000298390">
    <property type="component" value="Unassembled WGS sequence"/>
</dbReference>
<evidence type="ECO:0000313" key="2">
    <source>
        <dbReference type="EMBL" id="TFY69004.1"/>
    </source>
</evidence>
<evidence type="ECO:0000259" key="1">
    <source>
        <dbReference type="PROSITE" id="PS50878"/>
    </source>
</evidence>
<dbReference type="InterPro" id="IPR000477">
    <property type="entry name" value="RT_dom"/>
</dbReference>
<sequence length="1528" mass="172501">MRWHADRTLSILNVYTPNSHAENAAFWTTLREHFQRPSSRKPDIILGDFNLVEEAIDRLPTREDPGAAVSSLKEFLNATKVSDGWRLCEPTKKDYTFPQRGGNSCSRLDRIYADKEILSRALAWEILSTGVPTDHCLVTATVTAAAAPYIGKGRWALPATLLTDSTFVESAVRLGEEKWEKAKAAIGDNRTDAVNPQTLFKEFKDEVRTVARKRMREKVPKLEAAIRKIRDHIATLSSSAMFSEDSEKQREVGILRDRLHGLERKRHGQVQASTTARYILNAECPSRYWSAVNKERKPRDLFYSLQVPHSSPARYVTRSRDMAELAKDYHDSLQTDNPDHQPPDAQTLRETAILTALNDIDSQLSREDAAGLALELSEEEILDSIKKAGPGKAAGIDGLPYELWLTLHERWTWCTSKTEHKFNCLNFMRMLYHDVDKYGVCDSTGFADGWMCPLYKKKDKRNIANYRPITLLNSDYKVYTRALACRLGREAAKIIHPDQAGFVPGRLITDQTQMCRVMVDYAEATEENGAIIALDQEKAYDKIKHDYLWRVLEKFGLPAAFIRRVRNLYASATTVVILNGERSTPFRVTRGVRQGDPLSCLLFDLAIEPLACALRRSSLKGFQIPGTAEKLIATLFADDTSAFLCEHDSWNLLWRTLEGWCLASGAKFNDDKTEIIPVGTKEYRTSLQTSRCIDQSRPDDTVPEHIRIATEGEAVRILGAWIGNAVDHVAIWTPTLQKVDHFLERWGKCHPSLTGKRHIAQMGPGGMTQYLAAVQGMPKSVEESLTSKIRSFIWDGAKTAPVAMSTLTRPTTEGGLGLLDVTSRNEAIELMWVKRYLTLTEDRPRWAFAVDVLLSNAVTKDAGAIRKNAQINTFLQSWSPALHSRSPLPGYLKRMLTTAKKYNVSFAAVKLSTEMKQSLPIWYHLGATKRLRQLNNTKVSDCLRNIHEVFNVADLLRLTHRECYRAATSMSNDFIPENCECHECKSDAGQGCKHPQKCCKAAAGLLLQVRPKWHPEQASPMDGLTLTRRRKDRNEAALESGGDIVFDPSLTSRGLIAEAFRVFVDPKVHDEPPAIRARRGRIVEDEARTVYILGPVAKVFFPREAEPMPLDFGFVFSPEVGGQGSLVYPGGSARLPVSHPLGEAVAALRAVKDTPRDAPLRIVLPTPSMTLAKDMTTRLQRWEDRGWIGIAGSYVLKALANQLRQRCAPTTFSKAAESKEHTIRNNAHDTAKVHFREERAAPVDLGVNRAFELSGAKMATLSQAIAYRGIRERLQLQDRTRTAVMVQRTIENIKKMGTRAATPAELWTSMRHKDLHRKIVDFLWKSMHEAHKIGAFWSHIQGYESRADCPICGCRETIQHILTECTALEQDLIWKLTENLWKRRSRSWRKPSLEDILAVGLGQYPREVKSKPNEPLSRLWRILISEAAYLIWKLRCERVIEHGDDQEWQHTRTAVIRRWYASINRRLQLDLVATRKSFGSLAISRTLVWSTWTATIGDELGLPEDWTLVPRVLVGIDPAVCRIAVDPG</sequence>
<name>A0A4Y9Z331_9APHY</name>
<comment type="caution">
    <text evidence="2">The sequence shown here is derived from an EMBL/GenBank/DDBJ whole genome shotgun (WGS) entry which is preliminary data.</text>
</comment>
<dbReference type="EMBL" id="SEKV01000018">
    <property type="protein sequence ID" value="TFY69004.1"/>
    <property type="molecule type" value="Genomic_DNA"/>
</dbReference>
<dbReference type="InterPro" id="IPR036691">
    <property type="entry name" value="Endo/exonu/phosph_ase_sf"/>
</dbReference>
<dbReference type="STRING" id="34475.A0A4Y9Z331"/>
<dbReference type="InterPro" id="IPR005135">
    <property type="entry name" value="Endo/exonuclease/phosphatase"/>
</dbReference>
<accession>A0A4Y9Z331</accession>
<gene>
    <name evidence="2" type="ORF">EVJ58_g668</name>
</gene>
<protein>
    <recommendedName>
        <fullName evidence="1">Reverse transcriptase domain-containing protein</fullName>
    </recommendedName>
</protein>
<dbReference type="InterPro" id="IPR043502">
    <property type="entry name" value="DNA/RNA_pol_sf"/>
</dbReference>
<organism evidence="2 3">
    <name type="scientific">Rhodofomes roseus</name>
    <dbReference type="NCBI Taxonomy" id="34475"/>
    <lineage>
        <taxon>Eukaryota</taxon>
        <taxon>Fungi</taxon>
        <taxon>Dikarya</taxon>
        <taxon>Basidiomycota</taxon>
        <taxon>Agaricomycotina</taxon>
        <taxon>Agaricomycetes</taxon>
        <taxon>Polyporales</taxon>
        <taxon>Rhodofomes</taxon>
    </lineage>
</organism>
<dbReference type="Pfam" id="PF03372">
    <property type="entry name" value="Exo_endo_phos"/>
    <property type="match status" value="1"/>
</dbReference>
<dbReference type="Pfam" id="PF00078">
    <property type="entry name" value="RVT_1"/>
    <property type="match status" value="1"/>
</dbReference>
<evidence type="ECO:0000313" key="3">
    <source>
        <dbReference type="Proteomes" id="UP000298390"/>
    </source>
</evidence>
<proteinExistence type="predicted"/>
<dbReference type="SUPFAM" id="SSF56219">
    <property type="entry name" value="DNase I-like"/>
    <property type="match status" value="1"/>
</dbReference>
<dbReference type="SUPFAM" id="SSF56672">
    <property type="entry name" value="DNA/RNA polymerases"/>
    <property type="match status" value="1"/>
</dbReference>
<reference evidence="2 3" key="1">
    <citation type="submission" date="2019-01" db="EMBL/GenBank/DDBJ databases">
        <title>Genome sequencing of the rare red list fungi Fomitopsis rosea.</title>
        <authorList>
            <person name="Buettner E."/>
            <person name="Kellner H."/>
        </authorList>
    </citation>
    <scope>NUCLEOTIDE SEQUENCE [LARGE SCALE GENOMIC DNA]</scope>
    <source>
        <strain evidence="2 3">DSM 105464</strain>
    </source>
</reference>
<feature type="domain" description="Reverse transcriptase" evidence="1">
    <location>
        <begin position="435"/>
        <end position="726"/>
    </location>
</feature>
<dbReference type="PROSITE" id="PS50878">
    <property type="entry name" value="RT_POL"/>
    <property type="match status" value="1"/>
</dbReference>
<dbReference type="GO" id="GO:0003824">
    <property type="term" value="F:catalytic activity"/>
    <property type="evidence" value="ECO:0007669"/>
    <property type="project" value="InterPro"/>
</dbReference>
<dbReference type="PANTHER" id="PTHR19446">
    <property type="entry name" value="REVERSE TRANSCRIPTASES"/>
    <property type="match status" value="1"/>
</dbReference>
<dbReference type="Gene3D" id="3.60.10.10">
    <property type="entry name" value="Endonuclease/exonuclease/phosphatase"/>
    <property type="match status" value="1"/>
</dbReference>
<dbReference type="CDD" id="cd01650">
    <property type="entry name" value="RT_nLTR_like"/>
    <property type="match status" value="1"/>
</dbReference>